<dbReference type="EMBL" id="GEDG01012680">
    <property type="protein sequence ID" value="JAP26005.1"/>
    <property type="molecule type" value="Transcribed_RNA"/>
</dbReference>
<sequence>MHEPHIPGEKLRQTGHRTSIFDDFLGVFCVNPISVGICVAPFHLFDNYFFIFNLSSAVPSFR</sequence>
<protein>
    <submittedName>
        <fullName evidence="1">Putative ovule protein</fullName>
    </submittedName>
</protein>
<organism evidence="1">
    <name type="scientific">Solanum chacoense</name>
    <name type="common">Chaco potato</name>
    <dbReference type="NCBI Taxonomy" id="4108"/>
    <lineage>
        <taxon>Eukaryota</taxon>
        <taxon>Viridiplantae</taxon>
        <taxon>Streptophyta</taxon>
        <taxon>Embryophyta</taxon>
        <taxon>Tracheophyta</taxon>
        <taxon>Spermatophyta</taxon>
        <taxon>Magnoliopsida</taxon>
        <taxon>eudicotyledons</taxon>
        <taxon>Gunneridae</taxon>
        <taxon>Pentapetalae</taxon>
        <taxon>asterids</taxon>
        <taxon>lamiids</taxon>
        <taxon>Solanales</taxon>
        <taxon>Solanaceae</taxon>
        <taxon>Solanoideae</taxon>
        <taxon>Solaneae</taxon>
        <taxon>Solanum</taxon>
    </lineage>
</organism>
<name>A0A0V0I063_SOLCH</name>
<proteinExistence type="predicted"/>
<accession>A0A0V0I063</accession>
<reference evidence="1" key="1">
    <citation type="submission" date="2015-12" db="EMBL/GenBank/DDBJ databases">
        <title>Gene expression during late stages of embryo sac development: a critical building block for successful pollen-pistil interactions.</title>
        <authorList>
            <person name="Liu Y."/>
            <person name="Joly V."/>
            <person name="Sabar M."/>
            <person name="Matton D.P."/>
        </authorList>
    </citation>
    <scope>NUCLEOTIDE SEQUENCE</scope>
</reference>
<evidence type="ECO:0000313" key="1">
    <source>
        <dbReference type="EMBL" id="JAP26005.1"/>
    </source>
</evidence>
<dbReference type="AlphaFoldDB" id="A0A0V0I063"/>